<dbReference type="OrthoDB" id="3793790at2759"/>
<feature type="compositionally biased region" description="Polar residues" evidence="1">
    <location>
        <begin position="321"/>
        <end position="333"/>
    </location>
</feature>
<evidence type="ECO:0000256" key="1">
    <source>
        <dbReference type="SAM" id="MobiDB-lite"/>
    </source>
</evidence>
<feature type="compositionally biased region" description="Basic and acidic residues" evidence="1">
    <location>
        <begin position="159"/>
        <end position="177"/>
    </location>
</feature>
<feature type="compositionally biased region" description="Low complexity" evidence="1">
    <location>
        <begin position="376"/>
        <end position="412"/>
    </location>
</feature>
<feature type="compositionally biased region" description="Basic and acidic residues" evidence="1">
    <location>
        <begin position="202"/>
        <end position="225"/>
    </location>
</feature>
<reference evidence="2" key="1">
    <citation type="journal article" date="2020" name="Stud. Mycol.">
        <title>101 Dothideomycetes genomes: a test case for predicting lifestyles and emergence of pathogens.</title>
        <authorList>
            <person name="Haridas S."/>
            <person name="Albert R."/>
            <person name="Binder M."/>
            <person name="Bloem J."/>
            <person name="Labutti K."/>
            <person name="Salamov A."/>
            <person name="Andreopoulos B."/>
            <person name="Baker S."/>
            <person name="Barry K."/>
            <person name="Bills G."/>
            <person name="Bluhm B."/>
            <person name="Cannon C."/>
            <person name="Castanera R."/>
            <person name="Culley D."/>
            <person name="Daum C."/>
            <person name="Ezra D."/>
            <person name="Gonzalez J."/>
            <person name="Henrissat B."/>
            <person name="Kuo A."/>
            <person name="Liang C."/>
            <person name="Lipzen A."/>
            <person name="Lutzoni F."/>
            <person name="Magnuson J."/>
            <person name="Mondo S."/>
            <person name="Nolan M."/>
            <person name="Ohm R."/>
            <person name="Pangilinan J."/>
            <person name="Park H.-J."/>
            <person name="Ramirez L."/>
            <person name="Alfaro M."/>
            <person name="Sun H."/>
            <person name="Tritt A."/>
            <person name="Yoshinaga Y."/>
            <person name="Zwiers L.-H."/>
            <person name="Turgeon B."/>
            <person name="Goodwin S."/>
            <person name="Spatafora J."/>
            <person name="Crous P."/>
            <person name="Grigoriev I."/>
        </authorList>
    </citation>
    <scope>NUCLEOTIDE SEQUENCE</scope>
    <source>
        <strain evidence="2">CBS 107.79</strain>
    </source>
</reference>
<name>A0A6A5VEJ0_9PLEO</name>
<feature type="compositionally biased region" description="Pro residues" evidence="1">
    <location>
        <begin position="338"/>
        <end position="360"/>
    </location>
</feature>
<proteinExistence type="predicted"/>
<feature type="compositionally biased region" description="Basic and acidic residues" evidence="1">
    <location>
        <begin position="509"/>
        <end position="529"/>
    </location>
</feature>
<feature type="region of interest" description="Disordered" evidence="1">
    <location>
        <begin position="153"/>
        <end position="416"/>
    </location>
</feature>
<accession>A0A6A5VEJ0</accession>
<dbReference type="EMBL" id="ML976673">
    <property type="protein sequence ID" value="KAF1974799.1"/>
    <property type="molecule type" value="Genomic_DNA"/>
</dbReference>
<feature type="compositionally biased region" description="Polar residues" evidence="1">
    <location>
        <begin position="1"/>
        <end position="12"/>
    </location>
</feature>
<dbReference type="Proteomes" id="UP000800036">
    <property type="component" value="Unassembled WGS sequence"/>
</dbReference>
<feature type="region of interest" description="Disordered" evidence="1">
    <location>
        <begin position="484"/>
        <end position="555"/>
    </location>
</feature>
<sequence length="555" mass="60208">MTNPDGQKTAIASDTEGLAMNNAPKKGRKKAAPTFRLSKPKDSGVAKAPKNPPAARPHTKFTSTTAPKSTLDTSGARFFTEDGLNIPLYDAKRKKLLHARDGRIILHKSNKKAVLDGLVRQYVRDAMVDRMEKWSKDSIWDWITEVETRAFGAGPKGKTMREKEEEVAAKKEQDGGVKKGTRTSKSPVVPHGGATRMSLEMARGEEEPEGRVTRSMSEEMQRLLEEETEEGEETSFAPPAPVFKPAKIPSTPYTNSAPAMQARGQPVMQSFTPNANKKRKPTSPPPAAPQQTAKKAKLGEAGIPPPSPPRLTMHLAPPPASSNHPSRPQQQGILHSKPAPPPAQPTMPKAPPPKDCPFPWNPSHANLLAPTLPTPSSASNLAAAFNLDPSWEPTPTSTPDTKTKTTPLKVLPLPGPGEHFIVSSSKTRKLEHGTTTDVHTLIIPHADLTSQRKAAAHGQKIPSPHRKKKVGVLVVPAPFLKAGKHGRGGDFEKSKDESEDLEMGVGHQVDPRDIAARDDGRMSEDEFGRKYPGRTAGQWPCGCAVPWNEDDSEEE</sequence>
<feature type="region of interest" description="Disordered" evidence="1">
    <location>
        <begin position="1"/>
        <end position="71"/>
    </location>
</feature>
<protein>
    <submittedName>
        <fullName evidence="2">Uncharacterized protein</fullName>
    </submittedName>
</protein>
<dbReference type="AlphaFoldDB" id="A0A6A5VEJ0"/>
<feature type="compositionally biased region" description="Polar residues" evidence="1">
    <location>
        <begin position="60"/>
        <end position="71"/>
    </location>
</feature>
<gene>
    <name evidence="2" type="ORF">BU23DRAFT_598117</name>
</gene>
<keyword evidence="3" id="KW-1185">Reference proteome</keyword>
<evidence type="ECO:0000313" key="2">
    <source>
        <dbReference type="EMBL" id="KAF1974799.1"/>
    </source>
</evidence>
<feature type="compositionally biased region" description="Basic and acidic residues" evidence="1">
    <location>
        <begin position="487"/>
        <end position="496"/>
    </location>
</feature>
<evidence type="ECO:0000313" key="3">
    <source>
        <dbReference type="Proteomes" id="UP000800036"/>
    </source>
</evidence>
<organism evidence="2 3">
    <name type="scientific">Bimuria novae-zelandiae CBS 107.79</name>
    <dbReference type="NCBI Taxonomy" id="1447943"/>
    <lineage>
        <taxon>Eukaryota</taxon>
        <taxon>Fungi</taxon>
        <taxon>Dikarya</taxon>
        <taxon>Ascomycota</taxon>
        <taxon>Pezizomycotina</taxon>
        <taxon>Dothideomycetes</taxon>
        <taxon>Pleosporomycetidae</taxon>
        <taxon>Pleosporales</taxon>
        <taxon>Massarineae</taxon>
        <taxon>Didymosphaeriaceae</taxon>
        <taxon>Bimuria</taxon>
    </lineage>
</organism>